<evidence type="ECO:0000259" key="1">
    <source>
        <dbReference type="Pfam" id="PF00149"/>
    </source>
</evidence>
<dbReference type="Pfam" id="PF00149">
    <property type="entry name" value="Metallophos"/>
    <property type="match status" value="1"/>
</dbReference>
<organism evidence="2 3">
    <name type="scientific">Dyella jejuensis</name>
    <dbReference type="NCBI Taxonomy" id="1432009"/>
    <lineage>
        <taxon>Bacteria</taxon>
        <taxon>Pseudomonadati</taxon>
        <taxon>Pseudomonadota</taxon>
        <taxon>Gammaproteobacteria</taxon>
        <taxon>Lysobacterales</taxon>
        <taxon>Rhodanobacteraceae</taxon>
        <taxon>Dyella</taxon>
    </lineage>
</organism>
<dbReference type="Proteomes" id="UP001620461">
    <property type="component" value="Unassembled WGS sequence"/>
</dbReference>
<sequence>MRLFAISDLHLDYGPNLEWLERLPLHEYNDDVLILAGDLSDRLALLEAGFKAVAQRFSVVLYVPGNHDLWVTREGMRDSFEKWQAVCDAATGYGIRMDVYRHHDLAIVPLLGWYDYSFGIASDWLKGAWADYRACRWPAGYDEVSITRFFTERNPDASTPALQGAQQIITFSHFLPRIDLMPARIPERHRRVYPVLGTSTLEHQLRTLRSRMHVYGHSHVNRRVTLDGVTYVNNAFGYPSEAHFAARELLQVYGDGA</sequence>
<accession>A0ABW8JED4</accession>
<proteinExistence type="predicted"/>
<dbReference type="PANTHER" id="PTHR36492:SF2">
    <property type="entry name" value="[ACYL-CARRIER-PROTEIN] PHOSPHODIESTERASE PPTH"/>
    <property type="match status" value="1"/>
</dbReference>
<evidence type="ECO:0000313" key="2">
    <source>
        <dbReference type="EMBL" id="MFK2899369.1"/>
    </source>
</evidence>
<feature type="domain" description="Calcineurin-like phosphoesterase" evidence="1">
    <location>
        <begin position="1"/>
        <end position="220"/>
    </location>
</feature>
<dbReference type="RefSeq" id="WP_404545103.1">
    <property type="nucleotide sequence ID" value="NZ_JADIKJ010000002.1"/>
</dbReference>
<dbReference type="InterPro" id="IPR029052">
    <property type="entry name" value="Metallo-depent_PP-like"/>
</dbReference>
<dbReference type="InterPro" id="IPR052963">
    <property type="entry name" value="Pantetheine_PDE"/>
</dbReference>
<dbReference type="PANTHER" id="PTHR36492">
    <property type="match status" value="1"/>
</dbReference>
<name>A0ABW8JED4_9GAMM</name>
<dbReference type="SUPFAM" id="SSF56300">
    <property type="entry name" value="Metallo-dependent phosphatases"/>
    <property type="match status" value="1"/>
</dbReference>
<evidence type="ECO:0000313" key="3">
    <source>
        <dbReference type="Proteomes" id="UP001620461"/>
    </source>
</evidence>
<dbReference type="CDD" id="cd00838">
    <property type="entry name" value="MPP_superfamily"/>
    <property type="match status" value="1"/>
</dbReference>
<comment type="caution">
    <text evidence="2">The sequence shown here is derived from an EMBL/GenBank/DDBJ whole genome shotgun (WGS) entry which is preliminary data.</text>
</comment>
<gene>
    <name evidence="2" type="ORF">ISP15_03410</name>
</gene>
<dbReference type="Gene3D" id="3.60.21.10">
    <property type="match status" value="1"/>
</dbReference>
<protein>
    <submittedName>
        <fullName evidence="2">Metallophosphoesterase</fullName>
    </submittedName>
</protein>
<keyword evidence="3" id="KW-1185">Reference proteome</keyword>
<reference evidence="2 3" key="1">
    <citation type="submission" date="2020-10" db="EMBL/GenBank/DDBJ databases">
        <title>Phylogeny of dyella-like bacteria.</title>
        <authorList>
            <person name="Fu J."/>
        </authorList>
    </citation>
    <scope>NUCLEOTIDE SEQUENCE [LARGE SCALE GENOMIC DNA]</scope>
    <source>
        <strain evidence="2 3">JP1</strain>
    </source>
</reference>
<dbReference type="EMBL" id="JADIKJ010000002">
    <property type="protein sequence ID" value="MFK2899369.1"/>
    <property type="molecule type" value="Genomic_DNA"/>
</dbReference>
<dbReference type="InterPro" id="IPR004843">
    <property type="entry name" value="Calcineurin-like_PHP"/>
</dbReference>